<feature type="transmembrane region" description="Helical" evidence="2">
    <location>
        <begin position="130"/>
        <end position="152"/>
    </location>
</feature>
<feature type="transmembrane region" description="Helical" evidence="2">
    <location>
        <begin position="48"/>
        <end position="79"/>
    </location>
</feature>
<proteinExistence type="predicted"/>
<reference evidence="3" key="1">
    <citation type="submission" date="2020-11" db="EMBL/GenBank/DDBJ databases">
        <authorList>
            <person name="Koelle M."/>
            <person name="Horta M.A.C."/>
            <person name="Nowrousian M."/>
            <person name="Ohm R.A."/>
            <person name="Benz P."/>
            <person name="Pilgard A."/>
        </authorList>
    </citation>
    <scope>NUCLEOTIDE SEQUENCE</scope>
    <source>
        <strain evidence="3">FPRL280</strain>
    </source>
</reference>
<keyword evidence="2" id="KW-0472">Membrane</keyword>
<gene>
    <name evidence="3" type="ORF">IEO21_06329</name>
</gene>
<feature type="transmembrane region" description="Helical" evidence="2">
    <location>
        <begin position="105"/>
        <end position="123"/>
    </location>
</feature>
<feature type="region of interest" description="Disordered" evidence="1">
    <location>
        <begin position="295"/>
        <end position="338"/>
    </location>
</feature>
<reference evidence="3" key="2">
    <citation type="journal article" name="Front. Microbiol.">
        <title>Degradative Capacity of Two Strains of Rhodonia placenta: From Phenotype to Genotype.</title>
        <authorList>
            <person name="Kolle M."/>
            <person name="Horta M.A.C."/>
            <person name="Nowrousian M."/>
            <person name="Ohm R.A."/>
            <person name="Benz J.P."/>
            <person name="Pilgard A."/>
        </authorList>
    </citation>
    <scope>NUCLEOTIDE SEQUENCE</scope>
    <source>
        <strain evidence="3">FPRL280</strain>
    </source>
</reference>
<comment type="caution">
    <text evidence="3">The sequence shown here is derived from an EMBL/GenBank/DDBJ whole genome shotgun (WGS) entry which is preliminary data.</text>
</comment>
<dbReference type="EMBL" id="JADOXO010000138">
    <property type="protein sequence ID" value="KAF9812187.1"/>
    <property type="molecule type" value="Genomic_DNA"/>
</dbReference>
<evidence type="ECO:0000256" key="1">
    <source>
        <dbReference type="SAM" id="MobiDB-lite"/>
    </source>
</evidence>
<feature type="compositionally biased region" description="Basic and acidic residues" evidence="1">
    <location>
        <begin position="315"/>
        <end position="324"/>
    </location>
</feature>
<keyword evidence="2" id="KW-0812">Transmembrane</keyword>
<dbReference type="AlphaFoldDB" id="A0A8H7P0I5"/>
<keyword evidence="2" id="KW-1133">Transmembrane helix</keyword>
<organism evidence="3 4">
    <name type="scientific">Rhodonia placenta</name>
    <dbReference type="NCBI Taxonomy" id="104341"/>
    <lineage>
        <taxon>Eukaryota</taxon>
        <taxon>Fungi</taxon>
        <taxon>Dikarya</taxon>
        <taxon>Basidiomycota</taxon>
        <taxon>Agaricomycotina</taxon>
        <taxon>Agaricomycetes</taxon>
        <taxon>Polyporales</taxon>
        <taxon>Adustoporiaceae</taxon>
        <taxon>Rhodonia</taxon>
    </lineage>
</organism>
<feature type="transmembrane region" description="Helical" evidence="2">
    <location>
        <begin position="248"/>
        <end position="270"/>
    </location>
</feature>
<dbReference type="Proteomes" id="UP000639403">
    <property type="component" value="Unassembled WGS sequence"/>
</dbReference>
<accession>A0A8H7P0I5</accession>
<feature type="transmembrane region" description="Helical" evidence="2">
    <location>
        <begin position="12"/>
        <end position="36"/>
    </location>
</feature>
<feature type="transmembrane region" description="Helical" evidence="2">
    <location>
        <begin position="222"/>
        <end position="242"/>
    </location>
</feature>
<evidence type="ECO:0000313" key="3">
    <source>
        <dbReference type="EMBL" id="KAF9812187.1"/>
    </source>
</evidence>
<evidence type="ECO:0000256" key="2">
    <source>
        <dbReference type="SAM" id="Phobius"/>
    </source>
</evidence>
<feature type="transmembrane region" description="Helical" evidence="2">
    <location>
        <begin position="172"/>
        <end position="193"/>
    </location>
</feature>
<sequence>MSAFPITEAQIVSLFMESVGFGLHIATFIVCLRTLLGNSRGVRKPINWPLLCIAISLFIVGAYDVALSLYHIIVAFVLYQGPGGAAASLDHISNWVNVFKSSNNFAQTLIADAALIYRCWVIYGHRWAIIILPSIVWVADTIVSAVEVYYTATLRADSTLPEAQRANAFAQAYISLTFVQNVMTTGLIIYRIWTVHKQSSRYFSQSYSTNGAGMGLSRINRILIESAMLYTIVVFITLVVDFDNNNSVYGVSSFLVEIAGVQFDLIIIRVGQGIATEHMQTAVESQQLELRIRRDTTVERSGGSKTVMQSHPSHTHFDVEDSSLHQKSPGLVEDAPDV</sequence>
<protein>
    <submittedName>
        <fullName evidence="3">Uncharacterized protein</fullName>
    </submittedName>
</protein>
<evidence type="ECO:0000313" key="4">
    <source>
        <dbReference type="Proteomes" id="UP000639403"/>
    </source>
</evidence>
<name>A0A8H7P0I5_9APHY</name>
<feature type="compositionally biased region" description="Polar residues" evidence="1">
    <location>
        <begin position="303"/>
        <end position="312"/>
    </location>
</feature>